<dbReference type="GO" id="GO:0004519">
    <property type="term" value="F:endonuclease activity"/>
    <property type="evidence" value="ECO:0007669"/>
    <property type="project" value="UniProtKB-KW"/>
</dbReference>
<dbReference type="EMBL" id="RXNT01000022">
    <property type="protein sequence ID" value="RTR26717.1"/>
    <property type="molecule type" value="Genomic_DNA"/>
</dbReference>
<dbReference type="Pfam" id="PF01420">
    <property type="entry name" value="Methylase_S"/>
    <property type="match status" value="2"/>
</dbReference>
<dbReference type="PANTHER" id="PTHR30408:SF12">
    <property type="entry name" value="TYPE I RESTRICTION ENZYME MJAVIII SPECIFICITY SUBUNIT"/>
    <property type="match status" value="1"/>
</dbReference>
<keyword evidence="6" id="KW-0255">Endonuclease</keyword>
<feature type="domain" description="Type I restriction modification DNA specificity" evidence="5">
    <location>
        <begin position="21"/>
        <end position="197"/>
    </location>
</feature>
<protein>
    <submittedName>
        <fullName evidence="6">Restriction endonuclease subunit S</fullName>
    </submittedName>
</protein>
<dbReference type="GO" id="GO:0003677">
    <property type="term" value="F:DNA binding"/>
    <property type="evidence" value="ECO:0007669"/>
    <property type="project" value="UniProtKB-KW"/>
</dbReference>
<evidence type="ECO:0000256" key="2">
    <source>
        <dbReference type="ARBA" id="ARBA00022747"/>
    </source>
</evidence>
<dbReference type="GO" id="GO:0009307">
    <property type="term" value="P:DNA restriction-modification system"/>
    <property type="evidence" value="ECO:0007669"/>
    <property type="project" value="UniProtKB-KW"/>
</dbReference>
<keyword evidence="6" id="KW-0378">Hydrolase</keyword>
<feature type="domain" description="Type I restriction modification DNA specificity" evidence="5">
    <location>
        <begin position="228"/>
        <end position="408"/>
    </location>
</feature>
<feature type="coiled-coil region" evidence="4">
    <location>
        <begin position="390"/>
        <end position="417"/>
    </location>
</feature>
<keyword evidence="3" id="KW-0238">DNA-binding</keyword>
<proteinExistence type="inferred from homology"/>
<evidence type="ECO:0000256" key="1">
    <source>
        <dbReference type="ARBA" id="ARBA00010923"/>
    </source>
</evidence>
<dbReference type="PANTHER" id="PTHR30408">
    <property type="entry name" value="TYPE-1 RESTRICTION ENZYME ECOKI SPECIFICITY PROTEIN"/>
    <property type="match status" value="1"/>
</dbReference>
<sequence>MTEQINLVPKRRFKEFQNTPDWEQRKLKEIVDLLKDGTHGTHKDGNDAFLLSAKNIKNGQIIIDELIDRKISSEDYNSIFKNYKLVDQDLLITIVGTIGQTALYMDTTSKLAFQRSVAIIRGNQDVNQNFLKSTVDSNYVQKQLKQSASMSAQAGVYLGDLEKLTITIPELSEQIKIGNFFKQLDRYITLHQRKLEKTEALKSAYLSEMFPAEGENEPKRRFAGFTQAWEQRKLGDVIDGLYNGQTPSRFRDDFWNGNINWLSSGELNRSIVKTASEQITEAGQADANLRIVPKNTFVMAITGLEAAGTRGNCGILGIDTTLNQSCMAIFPNKKLLSTQFLFQWYKMVGEDYGIRFTQGTKQQSYNAEIIKDLDICLPKVEEQLKISQFLSEMDNLINLQQRKLEKLQNIKKAYLNEMFV</sequence>
<dbReference type="InterPro" id="IPR000055">
    <property type="entry name" value="Restrct_endonuc_typeI_TRD"/>
</dbReference>
<dbReference type="Gene3D" id="3.90.220.20">
    <property type="entry name" value="DNA methylase specificity domains"/>
    <property type="match status" value="2"/>
</dbReference>
<keyword evidence="7" id="KW-1185">Reference proteome</keyword>
<dbReference type="Gene3D" id="1.10.287.1120">
    <property type="entry name" value="Bipartite methylase S protein"/>
    <property type="match status" value="1"/>
</dbReference>
<dbReference type="InterPro" id="IPR044946">
    <property type="entry name" value="Restrct_endonuc_typeI_TRD_sf"/>
</dbReference>
<dbReference type="Proteomes" id="UP000271374">
    <property type="component" value="Unassembled WGS sequence"/>
</dbReference>
<organism evidence="6 7">
    <name type="scientific">Bacillus yapensis</name>
    <dbReference type="NCBI Taxonomy" id="2492960"/>
    <lineage>
        <taxon>Bacteria</taxon>
        <taxon>Bacillati</taxon>
        <taxon>Bacillota</taxon>
        <taxon>Bacilli</taxon>
        <taxon>Bacillales</taxon>
        <taxon>Bacillaceae</taxon>
        <taxon>Bacillus</taxon>
    </lineage>
</organism>
<dbReference type="AlphaFoldDB" id="A0A431VU24"/>
<evidence type="ECO:0000313" key="6">
    <source>
        <dbReference type="EMBL" id="RTR26717.1"/>
    </source>
</evidence>
<gene>
    <name evidence="6" type="ORF">EKG37_20640</name>
</gene>
<dbReference type="RefSeq" id="WP_126410663.1">
    <property type="nucleotide sequence ID" value="NZ_RXNT01000022.1"/>
</dbReference>
<evidence type="ECO:0000259" key="5">
    <source>
        <dbReference type="Pfam" id="PF01420"/>
    </source>
</evidence>
<accession>A0A431VU24</accession>
<keyword evidence="6" id="KW-0540">Nuclease</keyword>
<evidence type="ECO:0000256" key="3">
    <source>
        <dbReference type="ARBA" id="ARBA00023125"/>
    </source>
</evidence>
<dbReference type="CDD" id="cd17246">
    <property type="entry name" value="RMtype1_S_SonII-TRD2-CR2_like"/>
    <property type="match status" value="1"/>
</dbReference>
<keyword evidence="4" id="KW-0175">Coiled coil</keyword>
<comment type="caution">
    <text evidence="6">The sequence shown here is derived from an EMBL/GenBank/DDBJ whole genome shotgun (WGS) entry which is preliminary data.</text>
</comment>
<evidence type="ECO:0000313" key="7">
    <source>
        <dbReference type="Proteomes" id="UP000271374"/>
    </source>
</evidence>
<evidence type="ECO:0000256" key="4">
    <source>
        <dbReference type="SAM" id="Coils"/>
    </source>
</evidence>
<reference evidence="6 7" key="1">
    <citation type="submission" date="2018-12" db="EMBL/GenBank/DDBJ databases">
        <title>Bacillus yapensis draft genome sequence.</title>
        <authorList>
            <person name="Yu L."/>
            <person name="Xu X."/>
            <person name="Tang X."/>
        </authorList>
    </citation>
    <scope>NUCLEOTIDE SEQUENCE [LARGE SCALE GENOMIC DNA]</scope>
    <source>
        <strain evidence="6 7">XXST-01</strain>
    </source>
</reference>
<dbReference type="InterPro" id="IPR052021">
    <property type="entry name" value="Type-I_RS_S_subunit"/>
</dbReference>
<name>A0A431VU24_9BACI</name>
<dbReference type="CDD" id="cd17271">
    <property type="entry name" value="RMtype1_S_NmaSCMORF606P_TRD2-CR2_like"/>
    <property type="match status" value="1"/>
</dbReference>
<dbReference type="SUPFAM" id="SSF116734">
    <property type="entry name" value="DNA methylase specificity domain"/>
    <property type="match status" value="2"/>
</dbReference>
<keyword evidence="2" id="KW-0680">Restriction system</keyword>
<comment type="similarity">
    <text evidence="1">Belongs to the type-I restriction system S methylase family.</text>
</comment>
<dbReference type="OrthoDB" id="9795776at2"/>